<accession>A0A6C0I352</accession>
<dbReference type="AlphaFoldDB" id="A0A6C0I352"/>
<feature type="compositionally biased region" description="Low complexity" evidence="1">
    <location>
        <begin position="156"/>
        <end position="196"/>
    </location>
</feature>
<reference evidence="2" key="1">
    <citation type="journal article" date="2020" name="Nature">
        <title>Giant virus diversity and host interactions through global metagenomics.</title>
        <authorList>
            <person name="Schulz F."/>
            <person name="Roux S."/>
            <person name="Paez-Espino D."/>
            <person name="Jungbluth S."/>
            <person name="Walsh D.A."/>
            <person name="Denef V.J."/>
            <person name="McMahon K.D."/>
            <person name="Konstantinidis K.T."/>
            <person name="Eloe-Fadrosh E.A."/>
            <person name="Kyrpides N.C."/>
            <person name="Woyke T."/>
        </authorList>
    </citation>
    <scope>NUCLEOTIDE SEQUENCE</scope>
    <source>
        <strain evidence="2">GVMAG-M-3300023184-190</strain>
    </source>
</reference>
<dbReference type="EMBL" id="MN740089">
    <property type="protein sequence ID" value="QHT87441.1"/>
    <property type="molecule type" value="Genomic_DNA"/>
</dbReference>
<sequence length="229" mass="26182">MADFDLSWIDDEERLLSDNSLIKEPIRQIKTVYLYLNQYDYIETIKKEDYVIDPSSSILVTDDLLYLIETHTKITLTSKYKLCDLFFYHVDILYQDIQSYSNNEMETSFFKPVSLTNSLSIPPSLFVFHPVTTLYFVYQEYPYSINRSIKPIIKASNNESNNNDKSGSNNNDAGNDESNNNNAGNDESGSNNAGNDNDADNDAGKGRGKSKRVRIQLPNNKTKKTILRI</sequence>
<proteinExistence type="predicted"/>
<organism evidence="2">
    <name type="scientific">viral metagenome</name>
    <dbReference type="NCBI Taxonomy" id="1070528"/>
    <lineage>
        <taxon>unclassified sequences</taxon>
        <taxon>metagenomes</taxon>
        <taxon>organismal metagenomes</taxon>
    </lineage>
</organism>
<name>A0A6C0I352_9ZZZZ</name>
<protein>
    <submittedName>
        <fullName evidence="2">Uncharacterized protein</fullName>
    </submittedName>
</protein>
<evidence type="ECO:0000313" key="2">
    <source>
        <dbReference type="EMBL" id="QHT87441.1"/>
    </source>
</evidence>
<evidence type="ECO:0000256" key="1">
    <source>
        <dbReference type="SAM" id="MobiDB-lite"/>
    </source>
</evidence>
<feature type="region of interest" description="Disordered" evidence="1">
    <location>
        <begin position="156"/>
        <end position="229"/>
    </location>
</feature>